<evidence type="ECO:0000256" key="1">
    <source>
        <dbReference type="SAM" id="Phobius"/>
    </source>
</evidence>
<gene>
    <name evidence="2" type="ORF">EOE66_16370</name>
</gene>
<keyword evidence="1" id="KW-1133">Transmembrane helix</keyword>
<sequence>MSYQDPLWKLRHALAGVALALVLAVLAAAFAGRVLGDLFVGSYGARVAFYGALLLYVVVGAGVLFAKVAQHETRPLSAGRVALWFASLWLWPVLLFARRGGAGPGPGPGQP</sequence>
<organism evidence="2 3">
    <name type="scientific">Rubrivivax rivuli</name>
    <dbReference type="NCBI Taxonomy" id="1862385"/>
    <lineage>
        <taxon>Bacteria</taxon>
        <taxon>Pseudomonadati</taxon>
        <taxon>Pseudomonadota</taxon>
        <taxon>Betaproteobacteria</taxon>
        <taxon>Burkholderiales</taxon>
        <taxon>Sphaerotilaceae</taxon>
        <taxon>Rubrivivax</taxon>
    </lineage>
</organism>
<proteinExistence type="predicted"/>
<feature type="transmembrane region" description="Helical" evidence="1">
    <location>
        <begin position="47"/>
        <end position="66"/>
    </location>
</feature>
<dbReference type="AlphaFoldDB" id="A0A437RBU3"/>
<comment type="caution">
    <text evidence="2">The sequence shown here is derived from an EMBL/GenBank/DDBJ whole genome shotgun (WGS) entry which is preliminary data.</text>
</comment>
<accession>A0A437RBU3</accession>
<name>A0A437RBU3_9BURK</name>
<dbReference type="Proteomes" id="UP000285575">
    <property type="component" value="Unassembled WGS sequence"/>
</dbReference>
<protein>
    <submittedName>
        <fullName evidence="2">Uncharacterized protein</fullName>
    </submittedName>
</protein>
<keyword evidence="1" id="KW-0812">Transmembrane</keyword>
<reference evidence="2 3" key="1">
    <citation type="submission" date="2019-01" db="EMBL/GenBank/DDBJ databases">
        <authorList>
            <person name="Chen W.-M."/>
        </authorList>
    </citation>
    <scope>NUCLEOTIDE SEQUENCE [LARGE SCALE GENOMIC DNA]</scope>
    <source>
        <strain evidence="2 3">KYPY4</strain>
    </source>
</reference>
<evidence type="ECO:0000313" key="3">
    <source>
        <dbReference type="Proteomes" id="UP000285575"/>
    </source>
</evidence>
<keyword evidence="3" id="KW-1185">Reference proteome</keyword>
<keyword evidence="1" id="KW-0472">Membrane</keyword>
<dbReference type="EMBL" id="SACR01000005">
    <property type="protein sequence ID" value="RVU44261.1"/>
    <property type="molecule type" value="Genomic_DNA"/>
</dbReference>
<evidence type="ECO:0000313" key="2">
    <source>
        <dbReference type="EMBL" id="RVU44261.1"/>
    </source>
</evidence>
<dbReference type="RefSeq" id="WP_128229810.1">
    <property type="nucleotide sequence ID" value="NZ_SACR01000005.1"/>
</dbReference>
<feature type="transmembrane region" description="Helical" evidence="1">
    <location>
        <begin position="78"/>
        <end position="97"/>
    </location>
</feature>